<dbReference type="RefSeq" id="WP_307721227.1">
    <property type="nucleotide sequence ID" value="NZ_BHZD01000001.1"/>
</dbReference>
<reference evidence="2 3" key="1">
    <citation type="submission" date="2018-11" db="EMBL/GenBank/DDBJ databases">
        <title>Whole genome sequence of Streptomyces paromomycinus NBRC 15454(T).</title>
        <authorList>
            <person name="Komaki H."/>
            <person name="Tamura T."/>
        </authorList>
    </citation>
    <scope>NUCLEOTIDE SEQUENCE [LARGE SCALE GENOMIC DNA]</scope>
    <source>
        <strain evidence="2 3">NBRC 15454</strain>
    </source>
</reference>
<keyword evidence="3" id="KW-1185">Reference proteome</keyword>
<evidence type="ECO:0000313" key="2">
    <source>
        <dbReference type="EMBL" id="GCD42662.1"/>
    </source>
</evidence>
<evidence type="ECO:0000256" key="1">
    <source>
        <dbReference type="SAM" id="MobiDB-lite"/>
    </source>
</evidence>
<accession>A0A401W057</accession>
<dbReference type="AlphaFoldDB" id="A0A401W057"/>
<feature type="region of interest" description="Disordered" evidence="1">
    <location>
        <begin position="82"/>
        <end position="102"/>
    </location>
</feature>
<sequence length="102" mass="11693">MVRLTEKPDRPCSDLAPDGVYFFTDEVYGSIEEWLHVDLLVLGGVFVFADPYFGEIAGRTAFDQFYDEHRYQYGKTWWPSSKSCVPRAAPAPGKWSRPRAAR</sequence>
<proteinExistence type="predicted"/>
<organism evidence="2 3">
    <name type="scientific">Streptomyces paromomycinus</name>
    <name type="common">Streptomyces rimosus subsp. paromomycinus</name>
    <dbReference type="NCBI Taxonomy" id="92743"/>
    <lineage>
        <taxon>Bacteria</taxon>
        <taxon>Bacillati</taxon>
        <taxon>Actinomycetota</taxon>
        <taxon>Actinomycetes</taxon>
        <taxon>Kitasatosporales</taxon>
        <taxon>Streptomycetaceae</taxon>
        <taxon>Streptomyces</taxon>
    </lineage>
</organism>
<gene>
    <name evidence="2" type="ORF">GKJPGBOP_02331</name>
</gene>
<name>A0A401W057_STREY</name>
<protein>
    <submittedName>
        <fullName evidence="2">Uncharacterized protein</fullName>
    </submittedName>
</protein>
<comment type="caution">
    <text evidence="2">The sequence shown here is derived from an EMBL/GenBank/DDBJ whole genome shotgun (WGS) entry which is preliminary data.</text>
</comment>
<evidence type="ECO:0000313" key="3">
    <source>
        <dbReference type="Proteomes" id="UP000286746"/>
    </source>
</evidence>
<dbReference type="EMBL" id="BHZD01000001">
    <property type="protein sequence ID" value="GCD42662.1"/>
    <property type="molecule type" value="Genomic_DNA"/>
</dbReference>
<dbReference type="Proteomes" id="UP000286746">
    <property type="component" value="Unassembled WGS sequence"/>
</dbReference>